<dbReference type="InterPro" id="IPR049450">
    <property type="entry name" value="ACOT8-like_C"/>
</dbReference>
<evidence type="ECO:0000259" key="1">
    <source>
        <dbReference type="Pfam" id="PF13622"/>
    </source>
</evidence>
<evidence type="ECO:0000313" key="3">
    <source>
        <dbReference type="EMBL" id="MBZ5711476.1"/>
    </source>
</evidence>
<evidence type="ECO:0000259" key="2">
    <source>
        <dbReference type="Pfam" id="PF20789"/>
    </source>
</evidence>
<dbReference type="SUPFAM" id="SSF54637">
    <property type="entry name" value="Thioesterase/thiol ester dehydrase-isomerase"/>
    <property type="match status" value="2"/>
</dbReference>
<dbReference type="Gene3D" id="2.40.160.210">
    <property type="entry name" value="Acyl-CoA thioesterase, double hotdog domain"/>
    <property type="match status" value="1"/>
</dbReference>
<dbReference type="Pfam" id="PF13622">
    <property type="entry name" value="4HBT_3"/>
    <property type="match status" value="1"/>
</dbReference>
<name>A0ABS7TTI6_9BACT</name>
<dbReference type="InterPro" id="IPR049449">
    <property type="entry name" value="TesB_ACOT8-like_N"/>
</dbReference>
<comment type="caution">
    <text evidence="3">The sequence shown here is derived from an EMBL/GenBank/DDBJ whole genome shotgun (WGS) entry which is preliminary data.</text>
</comment>
<dbReference type="InterPro" id="IPR029069">
    <property type="entry name" value="HotDog_dom_sf"/>
</dbReference>
<keyword evidence="4" id="KW-1185">Reference proteome</keyword>
<dbReference type="Proteomes" id="UP001139031">
    <property type="component" value="Unassembled WGS sequence"/>
</dbReference>
<gene>
    <name evidence="3" type="ORF">K7C98_19730</name>
</gene>
<dbReference type="RefSeq" id="WP_224193239.1">
    <property type="nucleotide sequence ID" value="NZ_JAIRAU010000027.1"/>
</dbReference>
<evidence type="ECO:0000313" key="4">
    <source>
        <dbReference type="Proteomes" id="UP001139031"/>
    </source>
</evidence>
<feature type="domain" description="Acyl-CoA thioesterase-like C-terminal" evidence="2">
    <location>
        <begin position="142"/>
        <end position="256"/>
    </location>
</feature>
<sequence length="273" mass="29966">MRPDDALYLPDGDPDSAVRFIATPWTRGPWDMRTQHGGPPTALMVRAMERRAAELGDFQLSRVTADFLRAIPIDRCHLDVALTRPGRRAMGLECTLAVDGRACARASALFIRRAAVPVPPELLLADEPVDPTRLREHVFDFFPDPVGYHSAMELRLGTGPFEPGSGDGWLRLRGRLVAGEAPSPAQRVAVAADAINGVGFALDIARWTFVNADLTVYLHRELEGEYVRLRTRHLSQPDGRGLVDAALGDRRGPIGRALEAQVLDPRQPVSKDS</sequence>
<accession>A0ABS7TTI6</accession>
<feature type="domain" description="Acyl-CoA thioesterase-like N-terminal HotDog" evidence="1">
    <location>
        <begin position="27"/>
        <end position="110"/>
    </location>
</feature>
<dbReference type="InterPro" id="IPR042171">
    <property type="entry name" value="Acyl-CoA_hotdog"/>
</dbReference>
<dbReference type="EMBL" id="JAIRAU010000027">
    <property type="protein sequence ID" value="MBZ5711476.1"/>
    <property type="molecule type" value="Genomic_DNA"/>
</dbReference>
<organism evidence="3 4">
    <name type="scientific">Nannocystis pusilla</name>
    <dbReference type="NCBI Taxonomy" id="889268"/>
    <lineage>
        <taxon>Bacteria</taxon>
        <taxon>Pseudomonadati</taxon>
        <taxon>Myxococcota</taxon>
        <taxon>Polyangia</taxon>
        <taxon>Nannocystales</taxon>
        <taxon>Nannocystaceae</taxon>
        <taxon>Nannocystis</taxon>
    </lineage>
</organism>
<protein>
    <submittedName>
        <fullName evidence="3">Thioesterase family protein</fullName>
    </submittedName>
</protein>
<reference evidence="3" key="1">
    <citation type="submission" date="2021-08" db="EMBL/GenBank/DDBJ databases">
        <authorList>
            <person name="Stevens D.C."/>
        </authorList>
    </citation>
    <scope>NUCLEOTIDE SEQUENCE</scope>
    <source>
        <strain evidence="3">DSM 53165</strain>
    </source>
</reference>
<dbReference type="Pfam" id="PF20789">
    <property type="entry name" value="4HBT_3C"/>
    <property type="match status" value="1"/>
</dbReference>
<proteinExistence type="predicted"/>